<feature type="domain" description="CHAD" evidence="1">
    <location>
        <begin position="8"/>
        <end position="291"/>
    </location>
</feature>
<evidence type="ECO:0000313" key="3">
    <source>
        <dbReference type="Proteomes" id="UP000253987"/>
    </source>
</evidence>
<keyword evidence="3" id="KW-1185">Reference proteome</keyword>
<proteinExistence type="predicted"/>
<evidence type="ECO:0000313" key="2">
    <source>
        <dbReference type="EMBL" id="PXX92310.1"/>
    </source>
</evidence>
<evidence type="ECO:0000259" key="1">
    <source>
        <dbReference type="PROSITE" id="PS51708"/>
    </source>
</evidence>
<dbReference type="SMART" id="SM00880">
    <property type="entry name" value="CHAD"/>
    <property type="match status" value="1"/>
</dbReference>
<dbReference type="InterPro" id="IPR038186">
    <property type="entry name" value="CHAD_dom_sf"/>
</dbReference>
<dbReference type="PANTHER" id="PTHR39339:SF1">
    <property type="entry name" value="CHAD DOMAIN-CONTAINING PROTEIN"/>
    <property type="match status" value="1"/>
</dbReference>
<dbReference type="OrthoDB" id="9810907at2"/>
<dbReference type="RefSeq" id="WP_114611863.1">
    <property type="nucleotide sequence ID" value="NZ_QFWX01000002.1"/>
</dbReference>
<dbReference type="InterPro" id="IPR007899">
    <property type="entry name" value="CHAD_dom"/>
</dbReference>
<dbReference type="PROSITE" id="PS51708">
    <property type="entry name" value="CHAD"/>
    <property type="match status" value="1"/>
</dbReference>
<dbReference type="EMBL" id="QFWX01000002">
    <property type="protein sequence ID" value="PXX92310.1"/>
    <property type="molecule type" value="Genomic_DNA"/>
</dbReference>
<sequence>MGYKLKRNKTVQKSIRRVGAEQIDKAIGEIDDPKLDRHAAVHQVRKRCKKLRALVRLVRPALGKTYKHENKRFRDVARNLAGMRDEQSMVEALERLLATLDVAERKKFDGVLGELRARRDATAASTEQDPELLLADARQSLVKARREVDQWQLDAKDFQAVSGGFLQTYKRGRKAVKRAFRSGAASDFHQWRKRVKYHTHHLRLLRPLWPQVNEAWQMESKDLADILGEDHDLAMLDALLESGDENLAGDKTRKRLQKIIQKQQQRLRGEAWEIGQRLHAEKPKALKKRWERYWHAWQVSAH</sequence>
<dbReference type="PANTHER" id="PTHR39339">
    <property type="entry name" value="SLR1444 PROTEIN"/>
    <property type="match status" value="1"/>
</dbReference>
<dbReference type="Proteomes" id="UP000253987">
    <property type="component" value="Unassembled WGS sequence"/>
</dbReference>
<gene>
    <name evidence="2" type="ORF">DIT71_03665</name>
</gene>
<organism evidence="2 3">
    <name type="scientific">Marinobacter vulgaris</name>
    <dbReference type="NCBI Taxonomy" id="1928331"/>
    <lineage>
        <taxon>Bacteria</taxon>
        <taxon>Pseudomonadati</taxon>
        <taxon>Pseudomonadota</taxon>
        <taxon>Gammaproteobacteria</taxon>
        <taxon>Pseudomonadales</taxon>
        <taxon>Marinobacteraceae</taxon>
        <taxon>Marinobacter</taxon>
    </lineage>
</organism>
<dbReference type="Gene3D" id="1.40.20.10">
    <property type="entry name" value="CHAD domain"/>
    <property type="match status" value="1"/>
</dbReference>
<reference evidence="2 3" key="2">
    <citation type="submission" date="2018-06" db="EMBL/GenBank/DDBJ databases">
        <title>Marinobactersediminissp. nov, a moderately halophilic bacterium isolated from marine solar saltern.</title>
        <authorList>
            <person name="Zhang Y."/>
        </authorList>
    </citation>
    <scope>NUCLEOTIDE SEQUENCE [LARGE SCALE GENOMIC DNA]</scope>
    <source>
        <strain evidence="2 3">F01</strain>
    </source>
</reference>
<reference evidence="3" key="1">
    <citation type="submission" date="2018-05" db="EMBL/GenBank/DDBJ databases">
        <authorList>
            <person name="Lu D."/>
        </authorList>
    </citation>
    <scope>NUCLEOTIDE SEQUENCE [LARGE SCALE GENOMIC DNA]</scope>
    <source>
        <strain evidence="3">F01</strain>
    </source>
</reference>
<comment type="caution">
    <text evidence="2">The sequence shown here is derived from an EMBL/GenBank/DDBJ whole genome shotgun (WGS) entry which is preliminary data.</text>
</comment>
<accession>A0A2V3ZQY9</accession>
<dbReference type="Pfam" id="PF05235">
    <property type="entry name" value="CHAD"/>
    <property type="match status" value="1"/>
</dbReference>
<dbReference type="AlphaFoldDB" id="A0A2V3ZQY9"/>
<name>A0A2V3ZQY9_9GAMM</name>
<protein>
    <recommendedName>
        <fullName evidence="1">CHAD domain-containing protein</fullName>
    </recommendedName>
</protein>